<evidence type="ECO:0000256" key="1">
    <source>
        <dbReference type="ARBA" id="ARBA00004651"/>
    </source>
</evidence>
<evidence type="ECO:0000256" key="2">
    <source>
        <dbReference type="ARBA" id="ARBA00010690"/>
    </source>
</evidence>
<dbReference type="SUPFAM" id="SSF160544">
    <property type="entry name" value="EscU C-terminal domain-like"/>
    <property type="match status" value="1"/>
</dbReference>
<dbReference type="NCBIfam" id="TIGR01404">
    <property type="entry name" value="FlhB_rel_III"/>
    <property type="match status" value="1"/>
</dbReference>
<dbReference type="InterPro" id="IPR029025">
    <property type="entry name" value="T3SS_substrate_exporter_C"/>
</dbReference>
<evidence type="ECO:0000256" key="8">
    <source>
        <dbReference type="SAM" id="Phobius"/>
    </source>
</evidence>
<comment type="similarity">
    <text evidence="2">Belongs to the type III secretion exporter family.</text>
</comment>
<reference evidence="9 10" key="1">
    <citation type="submission" date="2020-07" db="EMBL/GenBank/DDBJ databases">
        <title>Endozoicomonas sp. nov., isolated from sediment.</title>
        <authorList>
            <person name="Gu T."/>
        </authorList>
    </citation>
    <scope>NUCLEOTIDE SEQUENCE [LARGE SCALE GENOMIC DNA]</scope>
    <source>
        <strain evidence="9 10">SM1973</strain>
    </source>
</reference>
<sequence length="350" mass="39618">MMSEKTEKPTPKKIRDARKKGQVAKSKEIVSLALLVVIVLLFWLMSGYYLSHLTALINLPVKFLDAPWQLALSEVGKGILTESFYLLAPIFTVVFITGILSNNLQFGWLLSFTPIKPELKKINPIEGAKKIFAKKNLVEFLKSVIKILTLSIAIYWVIRANMQDLVKIVHCGVECSIPLLGALLLQLFIVVLVVFVILAVLDMVYEKHHHEKELKMSKDEVKREYKETEGNPEIKQQRKQIHKDLLASNIVDNVNNANLLVTNPTHFAVALYYKRGETDLPKVTAKGTDWLAQHMIKLAEEANVPVLRHVWLARQLSAKVGENEFVASELLAAVAEVIKWAEQIKETTEH</sequence>
<dbReference type="PANTHER" id="PTHR30531:SF14">
    <property type="entry name" value="SURFACE PRESENTATION OF ANTIGENS PROTEIN SPAS"/>
    <property type="match status" value="1"/>
</dbReference>
<keyword evidence="3" id="KW-1003">Cell membrane</keyword>
<dbReference type="InterPro" id="IPR006135">
    <property type="entry name" value="T3SS_substrate_exporter"/>
</dbReference>
<name>A0A853I9U8_9GAMM</name>
<feature type="transmembrane region" description="Helical" evidence="8">
    <location>
        <begin position="140"/>
        <end position="158"/>
    </location>
</feature>
<dbReference type="Proteomes" id="UP000569732">
    <property type="component" value="Unassembled WGS sequence"/>
</dbReference>
<evidence type="ECO:0000313" key="9">
    <source>
        <dbReference type="EMBL" id="NYZ66327.1"/>
    </source>
</evidence>
<feature type="transmembrane region" description="Helical" evidence="8">
    <location>
        <begin position="178"/>
        <end position="205"/>
    </location>
</feature>
<feature type="transmembrane region" description="Helical" evidence="8">
    <location>
        <begin position="84"/>
        <end position="110"/>
    </location>
</feature>
<keyword evidence="10" id="KW-1185">Reference proteome</keyword>
<comment type="subcellular location">
    <subcellularLocation>
        <location evidence="1">Cell membrane</location>
        <topology evidence="1">Multi-pass membrane protein</topology>
    </subcellularLocation>
</comment>
<evidence type="ECO:0000256" key="4">
    <source>
        <dbReference type="ARBA" id="ARBA00022692"/>
    </source>
</evidence>
<dbReference type="Gene3D" id="3.40.1690.10">
    <property type="entry name" value="secretion proteins EscU"/>
    <property type="match status" value="1"/>
</dbReference>
<evidence type="ECO:0000256" key="5">
    <source>
        <dbReference type="ARBA" id="ARBA00022989"/>
    </source>
</evidence>
<organism evidence="9 10">
    <name type="scientific">Spartinivicinus marinus</name>
    <dbReference type="NCBI Taxonomy" id="2994442"/>
    <lineage>
        <taxon>Bacteria</taxon>
        <taxon>Pseudomonadati</taxon>
        <taxon>Pseudomonadota</taxon>
        <taxon>Gammaproteobacteria</taxon>
        <taxon>Oceanospirillales</taxon>
        <taxon>Zooshikellaceae</taxon>
        <taxon>Spartinivicinus</taxon>
    </lineage>
</organism>
<evidence type="ECO:0000256" key="7">
    <source>
        <dbReference type="ARBA" id="ARBA00023136"/>
    </source>
</evidence>
<accession>A0A853I9U8</accession>
<protein>
    <submittedName>
        <fullName evidence="9">Type III secretion system export apparatus subunit SctU</fullName>
    </submittedName>
</protein>
<evidence type="ECO:0000313" key="10">
    <source>
        <dbReference type="Proteomes" id="UP000569732"/>
    </source>
</evidence>
<dbReference type="GO" id="GO:0005886">
    <property type="term" value="C:plasma membrane"/>
    <property type="evidence" value="ECO:0007669"/>
    <property type="project" value="UniProtKB-SubCell"/>
</dbReference>
<proteinExistence type="inferred from homology"/>
<dbReference type="Pfam" id="PF01312">
    <property type="entry name" value="Bac_export_2"/>
    <property type="match status" value="1"/>
</dbReference>
<keyword evidence="4 8" id="KW-0812">Transmembrane</keyword>
<dbReference type="EMBL" id="JACCKB010000012">
    <property type="protein sequence ID" value="NYZ66327.1"/>
    <property type="molecule type" value="Genomic_DNA"/>
</dbReference>
<comment type="caution">
    <text evidence="9">The sequence shown here is derived from an EMBL/GenBank/DDBJ whole genome shotgun (WGS) entry which is preliminary data.</text>
</comment>
<evidence type="ECO:0000256" key="3">
    <source>
        <dbReference type="ARBA" id="ARBA00022475"/>
    </source>
</evidence>
<dbReference type="AlphaFoldDB" id="A0A853I9U8"/>
<dbReference type="PANTHER" id="PTHR30531">
    <property type="entry name" value="FLAGELLAR BIOSYNTHETIC PROTEIN FLHB"/>
    <property type="match status" value="1"/>
</dbReference>
<dbReference type="InterPro" id="IPR006307">
    <property type="entry name" value="BsaZ-like"/>
</dbReference>
<gene>
    <name evidence="9" type="primary">sctU</name>
    <name evidence="9" type="ORF">H0A36_09920</name>
</gene>
<keyword evidence="7 8" id="KW-0472">Membrane</keyword>
<dbReference type="PRINTS" id="PR00950">
    <property type="entry name" value="TYPE3IMSPROT"/>
</dbReference>
<dbReference type="GO" id="GO:0009306">
    <property type="term" value="P:protein secretion"/>
    <property type="evidence" value="ECO:0007669"/>
    <property type="project" value="InterPro"/>
</dbReference>
<keyword evidence="5 8" id="KW-1133">Transmembrane helix</keyword>
<feature type="transmembrane region" description="Helical" evidence="8">
    <location>
        <begin position="29"/>
        <end position="50"/>
    </location>
</feature>
<keyword evidence="6" id="KW-0843">Virulence</keyword>
<evidence type="ECO:0000256" key="6">
    <source>
        <dbReference type="ARBA" id="ARBA00023026"/>
    </source>
</evidence>